<dbReference type="RefSeq" id="WP_290401403.1">
    <property type="nucleotide sequence ID" value="NZ_JAUHLN010000005.1"/>
</dbReference>
<dbReference type="PANTHER" id="PTHR34975">
    <property type="entry name" value="SPORE GERMINATION PROTEIN A2"/>
    <property type="match status" value="1"/>
</dbReference>
<keyword evidence="5 8" id="KW-0812">Transmembrane</keyword>
<feature type="transmembrane region" description="Helical" evidence="8">
    <location>
        <begin position="305"/>
        <end position="321"/>
    </location>
</feature>
<feature type="transmembrane region" description="Helical" evidence="8">
    <location>
        <begin position="140"/>
        <end position="162"/>
    </location>
</feature>
<proteinExistence type="inferred from homology"/>
<evidence type="ECO:0000256" key="6">
    <source>
        <dbReference type="ARBA" id="ARBA00022989"/>
    </source>
</evidence>
<evidence type="ECO:0000256" key="3">
    <source>
        <dbReference type="ARBA" id="ARBA00022448"/>
    </source>
</evidence>
<reference evidence="9" key="1">
    <citation type="submission" date="2023-06" db="EMBL/GenBank/DDBJ databases">
        <title>Draft Genome Sequences of Representative Paenibacillus Polymyxa, Bacillus cereus, Fictibacillus sp., and Brevibacillus agri Strains Isolated from Amazonian Dark Earth.</title>
        <authorList>
            <person name="Pellegrinetti T.A."/>
            <person name="Cunha I.C.M."/>
            <person name="Chaves M.G."/>
            <person name="Freitas A.S."/>
            <person name="Silva A.V.R."/>
            <person name="Tsai S.M."/>
            <person name="Mendes L.W."/>
        </authorList>
    </citation>
    <scope>NUCLEOTIDE SEQUENCE</scope>
    <source>
        <strain evidence="9">CENA-BCM004</strain>
    </source>
</reference>
<feature type="transmembrane region" description="Helical" evidence="8">
    <location>
        <begin position="218"/>
        <end position="240"/>
    </location>
</feature>
<dbReference type="NCBIfam" id="TIGR00912">
    <property type="entry name" value="2A0309"/>
    <property type="match status" value="1"/>
</dbReference>
<comment type="caution">
    <text evidence="9">The sequence shown here is derived from an EMBL/GenBank/DDBJ whole genome shotgun (WGS) entry which is preliminary data.</text>
</comment>
<keyword evidence="7 8" id="KW-0472">Membrane</keyword>
<feature type="transmembrane region" description="Helical" evidence="8">
    <location>
        <begin position="42"/>
        <end position="63"/>
    </location>
</feature>
<evidence type="ECO:0000256" key="2">
    <source>
        <dbReference type="ARBA" id="ARBA00007998"/>
    </source>
</evidence>
<dbReference type="EMBL" id="JAUHLN010000005">
    <property type="protein sequence ID" value="MDN4075288.1"/>
    <property type="molecule type" value="Genomic_DNA"/>
</dbReference>
<comment type="similarity">
    <text evidence="2">Belongs to the amino acid-polyamine-organocation (APC) superfamily. Spore germination protein (SGP) (TC 2.A.3.9) family.</text>
</comment>
<dbReference type="Gene3D" id="1.20.1740.10">
    <property type="entry name" value="Amino acid/polyamine transporter I"/>
    <property type="match status" value="1"/>
</dbReference>
<dbReference type="InterPro" id="IPR004761">
    <property type="entry name" value="Spore_GerAB"/>
</dbReference>
<evidence type="ECO:0000256" key="8">
    <source>
        <dbReference type="SAM" id="Phobius"/>
    </source>
</evidence>
<gene>
    <name evidence="9" type="ORF">QYF49_20185</name>
</gene>
<dbReference type="Pfam" id="PF03845">
    <property type="entry name" value="Spore_permease"/>
    <property type="match status" value="1"/>
</dbReference>
<evidence type="ECO:0000256" key="5">
    <source>
        <dbReference type="ARBA" id="ARBA00022692"/>
    </source>
</evidence>
<feature type="transmembrane region" description="Helical" evidence="8">
    <location>
        <begin position="182"/>
        <end position="206"/>
    </location>
</feature>
<accession>A0ABT8EBJ7</accession>
<comment type="subcellular location">
    <subcellularLocation>
        <location evidence="1">Membrane</location>
        <topology evidence="1">Multi-pass membrane protein</topology>
    </subcellularLocation>
</comment>
<evidence type="ECO:0000256" key="7">
    <source>
        <dbReference type="ARBA" id="ARBA00023136"/>
    </source>
</evidence>
<name>A0ABT8EBJ7_9BACL</name>
<sequence length="367" mass="41086">MNQLREITVIQTTCILISTIIGVGVLPLPLFGVKAADTGAPLVTFLAIMIAFLGLWVITKLGIRFPNQSIIQYSETIIGKWPARICNFLVIAFFLLLTGLGAREFGEVVVTAVLRETPIEVTVIVMLLMAAIPARNDINIFSYIHVFFLPVILSPGLIIVALSLKNANVLYLQPLWGHDHKVMILGILTIAALFQGTFIITILIPYMRRPKKAMKASLWAIGIAGTFYLLIVIAAVSVFGPEEIKQLLWPTLELARTTSWGRVLQRLDVIFLVVWVTAVFTTLYSSYLFMAFSISQFFHLRDHKMLSYFLLPLVFVIAMYPKNSLKMYEVIVLVGTFGLILTIIYPCVLLVMAILRKQEGHRTIENG</sequence>
<evidence type="ECO:0000256" key="1">
    <source>
        <dbReference type="ARBA" id="ARBA00004141"/>
    </source>
</evidence>
<protein>
    <submittedName>
        <fullName evidence="9">Endospore germination permease</fullName>
    </submittedName>
</protein>
<feature type="transmembrane region" description="Helical" evidence="8">
    <location>
        <begin position="108"/>
        <end position="128"/>
    </location>
</feature>
<evidence type="ECO:0000256" key="4">
    <source>
        <dbReference type="ARBA" id="ARBA00022544"/>
    </source>
</evidence>
<keyword evidence="10" id="KW-1185">Reference proteome</keyword>
<feature type="transmembrane region" description="Helical" evidence="8">
    <location>
        <begin position="269"/>
        <end position="293"/>
    </location>
</feature>
<keyword evidence="4" id="KW-0309">Germination</keyword>
<keyword evidence="3" id="KW-0813">Transport</keyword>
<organism evidence="9 10">
    <name type="scientific">Fictibacillus terranigra</name>
    <dbReference type="NCBI Taxonomy" id="3058424"/>
    <lineage>
        <taxon>Bacteria</taxon>
        <taxon>Bacillati</taxon>
        <taxon>Bacillota</taxon>
        <taxon>Bacilli</taxon>
        <taxon>Bacillales</taxon>
        <taxon>Fictibacillaceae</taxon>
        <taxon>Fictibacillus</taxon>
    </lineage>
</organism>
<dbReference type="PANTHER" id="PTHR34975:SF2">
    <property type="entry name" value="SPORE GERMINATION PROTEIN A2"/>
    <property type="match status" value="1"/>
</dbReference>
<feature type="transmembrane region" description="Helical" evidence="8">
    <location>
        <begin position="7"/>
        <end position="30"/>
    </location>
</feature>
<evidence type="ECO:0000313" key="10">
    <source>
        <dbReference type="Proteomes" id="UP001168694"/>
    </source>
</evidence>
<dbReference type="Proteomes" id="UP001168694">
    <property type="component" value="Unassembled WGS sequence"/>
</dbReference>
<evidence type="ECO:0000313" key="9">
    <source>
        <dbReference type="EMBL" id="MDN4075288.1"/>
    </source>
</evidence>
<feature type="transmembrane region" description="Helical" evidence="8">
    <location>
        <begin position="84"/>
        <end position="102"/>
    </location>
</feature>
<feature type="transmembrane region" description="Helical" evidence="8">
    <location>
        <begin position="327"/>
        <end position="355"/>
    </location>
</feature>
<keyword evidence="6 8" id="KW-1133">Transmembrane helix</keyword>